<keyword evidence="11" id="KW-0732">Signal</keyword>
<dbReference type="EMBL" id="CP025198">
    <property type="protein sequence ID" value="AXE39055.1"/>
    <property type="molecule type" value="Genomic_DNA"/>
</dbReference>
<evidence type="ECO:0000259" key="12">
    <source>
        <dbReference type="PROSITE" id="PS51371"/>
    </source>
</evidence>
<dbReference type="InterPro" id="IPR016169">
    <property type="entry name" value="FAD-bd_PCMH_sub2"/>
</dbReference>
<dbReference type="InterPro" id="IPR036318">
    <property type="entry name" value="FAD-bd_PCMH-like_sf"/>
</dbReference>
<keyword evidence="6 10" id="KW-1133">Transmembrane helix</keyword>
<evidence type="ECO:0000256" key="2">
    <source>
        <dbReference type="ARBA" id="ARBA00006337"/>
    </source>
</evidence>
<comment type="subcellular location">
    <subcellularLocation>
        <location evidence="1">Cell membrane</location>
        <topology evidence="1">Multi-pass membrane protein</topology>
    </subcellularLocation>
</comment>
<dbReference type="RefSeq" id="WP_114044965.1">
    <property type="nucleotide sequence ID" value="NZ_CP025198.1"/>
</dbReference>
<feature type="transmembrane region" description="Helical" evidence="10">
    <location>
        <begin position="95"/>
        <end position="113"/>
    </location>
</feature>
<dbReference type="SUPFAM" id="SSF56176">
    <property type="entry name" value="FAD-binding/transporter-associated domain-like"/>
    <property type="match status" value="1"/>
</dbReference>
<dbReference type="FunFam" id="3.10.580.10:FF:000002">
    <property type="entry name" value="Magnesium/cobalt efflux protein CorC"/>
    <property type="match status" value="1"/>
</dbReference>
<evidence type="ECO:0000313" key="13">
    <source>
        <dbReference type="EMBL" id="AXE39055.1"/>
    </source>
</evidence>
<evidence type="ECO:0000256" key="8">
    <source>
        <dbReference type="ARBA" id="ARBA00023136"/>
    </source>
</evidence>
<dbReference type="PANTHER" id="PTHR22777:SF32">
    <property type="entry name" value="UPF0053 INNER MEMBRANE PROTEIN YFJD"/>
    <property type="match status" value="1"/>
</dbReference>
<dbReference type="KEGG" id="acij:JS278_01899"/>
<keyword evidence="5" id="KW-0677">Repeat</keyword>
<protein>
    <submittedName>
        <fullName evidence="13">Magnesium and cobalt efflux protein CorC</fullName>
    </submittedName>
</protein>
<comment type="similarity">
    <text evidence="2">Belongs to the UPF0053 family.</text>
</comment>
<feature type="signal peptide" evidence="11">
    <location>
        <begin position="1"/>
        <end position="24"/>
    </location>
</feature>
<gene>
    <name evidence="13" type="primary">corC_1</name>
    <name evidence="13" type="ORF">JS278_01899</name>
</gene>
<evidence type="ECO:0000256" key="7">
    <source>
        <dbReference type="ARBA" id="ARBA00023122"/>
    </source>
</evidence>
<dbReference type="Pfam" id="PF03471">
    <property type="entry name" value="CorC_HlyC"/>
    <property type="match status" value="1"/>
</dbReference>
<dbReference type="GO" id="GO:0005886">
    <property type="term" value="C:plasma membrane"/>
    <property type="evidence" value="ECO:0007669"/>
    <property type="project" value="UniProtKB-SubCell"/>
</dbReference>
<reference evidence="13 14" key="1">
    <citation type="submission" date="2017-12" db="EMBL/GenBank/DDBJ databases">
        <title>The whole genome sequence of the Acidipropionibacterium virtanenii sp. nov. type strain JS278.</title>
        <authorList>
            <person name="Laine P."/>
            <person name="Deptula P."/>
            <person name="Varmanen P."/>
            <person name="Auvinen P."/>
        </authorList>
    </citation>
    <scope>NUCLEOTIDE SEQUENCE [LARGE SCALE GENOMIC DNA]</scope>
    <source>
        <strain evidence="13 14">JS278</strain>
    </source>
</reference>
<dbReference type="SMART" id="SM01091">
    <property type="entry name" value="CorC_HlyC"/>
    <property type="match status" value="1"/>
</dbReference>
<dbReference type="Proteomes" id="UP000251995">
    <property type="component" value="Chromosome"/>
</dbReference>
<evidence type="ECO:0000256" key="11">
    <source>
        <dbReference type="SAM" id="SignalP"/>
    </source>
</evidence>
<dbReference type="AlphaFoldDB" id="A0A344UUV7"/>
<dbReference type="Pfam" id="PF01595">
    <property type="entry name" value="CNNM"/>
    <property type="match status" value="1"/>
</dbReference>
<dbReference type="GO" id="GO:0050660">
    <property type="term" value="F:flavin adenine dinucleotide binding"/>
    <property type="evidence" value="ECO:0007669"/>
    <property type="project" value="InterPro"/>
</dbReference>
<dbReference type="SMART" id="SM00116">
    <property type="entry name" value="CBS"/>
    <property type="match status" value="2"/>
</dbReference>
<dbReference type="InterPro" id="IPR046342">
    <property type="entry name" value="CBS_dom_sf"/>
</dbReference>
<feature type="domain" description="CBS" evidence="12">
    <location>
        <begin position="207"/>
        <end position="271"/>
    </location>
</feature>
<evidence type="ECO:0000256" key="1">
    <source>
        <dbReference type="ARBA" id="ARBA00004651"/>
    </source>
</evidence>
<proteinExistence type="inferred from homology"/>
<dbReference type="InterPro" id="IPR005170">
    <property type="entry name" value="Transptr-assoc_dom"/>
</dbReference>
<sequence length="432" mass="47297">MTHHQWIELAVAAALALAAAVVAAAETSLQHLSRSRAEDLAADGRAGTARVLRMVEEPARYINTAMLVRIGCETSVIVLACQALFPHLGGPWQRVLVVVAAMVLVSFLLWGVAPRTLGKQHDAAVCRVLSRPWSAVTRVLGPITRGLIMIGNALTPGKGFIDGPFTTEAELRDMVDYAEASDLIEAGEREMIHSVFELGDTYLKEVMVPRTDVVYIEAGKTLRQAMSLALRSGFSRLPVVGRSLDDIQGVVYLKDLARRVQDNPGGQRHEMVSSVMREAVFYPDSKPVDDVLRDMQRDRNHIVIVIDEFGGTAGLATIEDIVEEIVGEIVDEYDAEPTSTEEIEPGVFRVSSRMPVDDLGELFDRKVDDEDVETVGGLLAKELSVVPLPGSRIVWEGIEITAEKAGGRRHQVDTCLVRLAPEEPSEDEEDDD</sequence>
<evidence type="ECO:0000256" key="3">
    <source>
        <dbReference type="ARBA" id="ARBA00022475"/>
    </source>
</evidence>
<name>A0A344UUV7_9ACTN</name>
<dbReference type="PROSITE" id="PS51371">
    <property type="entry name" value="CBS"/>
    <property type="match status" value="2"/>
</dbReference>
<dbReference type="Pfam" id="PF00571">
    <property type="entry name" value="CBS"/>
    <property type="match status" value="2"/>
</dbReference>
<keyword evidence="7 9" id="KW-0129">CBS domain</keyword>
<dbReference type="InterPro" id="IPR002550">
    <property type="entry name" value="CNNM"/>
</dbReference>
<dbReference type="CDD" id="cd04590">
    <property type="entry name" value="CBS_pair_CorC_HlyC_assoc"/>
    <property type="match status" value="1"/>
</dbReference>
<dbReference type="InterPro" id="IPR000644">
    <property type="entry name" value="CBS_dom"/>
</dbReference>
<accession>A0A344UUV7</accession>
<evidence type="ECO:0000256" key="9">
    <source>
        <dbReference type="PROSITE-ProRule" id="PRU00703"/>
    </source>
</evidence>
<evidence type="ECO:0000256" key="5">
    <source>
        <dbReference type="ARBA" id="ARBA00022737"/>
    </source>
</evidence>
<dbReference type="InterPro" id="IPR044751">
    <property type="entry name" value="Ion_transp-like_CBS"/>
</dbReference>
<keyword evidence="4 10" id="KW-0812">Transmembrane</keyword>
<dbReference type="OrthoDB" id="110231at2"/>
<organism evidence="13 14">
    <name type="scientific">Acidipropionibacterium virtanenii</name>
    <dbReference type="NCBI Taxonomy" id="2057246"/>
    <lineage>
        <taxon>Bacteria</taxon>
        <taxon>Bacillati</taxon>
        <taxon>Actinomycetota</taxon>
        <taxon>Actinomycetes</taxon>
        <taxon>Propionibacteriales</taxon>
        <taxon>Propionibacteriaceae</taxon>
        <taxon>Acidipropionibacterium</taxon>
    </lineage>
</organism>
<dbReference type="PANTHER" id="PTHR22777">
    <property type="entry name" value="HEMOLYSIN-RELATED"/>
    <property type="match status" value="1"/>
</dbReference>
<feature type="chain" id="PRO_5039539989" evidence="11">
    <location>
        <begin position="25"/>
        <end position="432"/>
    </location>
</feature>
<keyword evidence="3" id="KW-1003">Cell membrane</keyword>
<dbReference type="Gene3D" id="3.30.465.10">
    <property type="match status" value="1"/>
</dbReference>
<feature type="domain" description="CBS" evidence="12">
    <location>
        <begin position="275"/>
        <end position="332"/>
    </location>
</feature>
<evidence type="ECO:0000256" key="10">
    <source>
        <dbReference type="SAM" id="Phobius"/>
    </source>
</evidence>
<keyword evidence="8 10" id="KW-0472">Membrane</keyword>
<evidence type="ECO:0000256" key="4">
    <source>
        <dbReference type="ARBA" id="ARBA00022692"/>
    </source>
</evidence>
<evidence type="ECO:0000313" key="14">
    <source>
        <dbReference type="Proteomes" id="UP000251995"/>
    </source>
</evidence>
<dbReference type="SUPFAM" id="SSF54631">
    <property type="entry name" value="CBS-domain pair"/>
    <property type="match status" value="1"/>
</dbReference>
<keyword evidence="14" id="KW-1185">Reference proteome</keyword>
<evidence type="ECO:0000256" key="6">
    <source>
        <dbReference type="ARBA" id="ARBA00022989"/>
    </source>
</evidence>
<dbReference type="Gene3D" id="3.10.580.10">
    <property type="entry name" value="CBS-domain"/>
    <property type="match status" value="1"/>
</dbReference>